<evidence type="ECO:0000259" key="2">
    <source>
        <dbReference type="Pfam" id="PF20434"/>
    </source>
</evidence>
<organism evidence="3 4">
    <name type="scientific">Bombilactobacillus folatiphilus</name>
    <dbReference type="NCBI Taxonomy" id="2923362"/>
    <lineage>
        <taxon>Bacteria</taxon>
        <taxon>Bacillati</taxon>
        <taxon>Bacillota</taxon>
        <taxon>Bacilli</taxon>
        <taxon>Lactobacillales</taxon>
        <taxon>Lactobacillaceae</taxon>
        <taxon>Bombilactobacillus</taxon>
    </lineage>
</organism>
<keyword evidence="1 3" id="KW-0378">Hydrolase</keyword>
<keyword evidence="4" id="KW-1185">Reference proteome</keyword>
<dbReference type="SUPFAM" id="SSF53474">
    <property type="entry name" value="alpha/beta-Hydrolases"/>
    <property type="match status" value="1"/>
</dbReference>
<name>A0ABY4P7Q8_9LACO</name>
<feature type="domain" description="BD-FAE-like" evidence="2">
    <location>
        <begin position="39"/>
        <end position="261"/>
    </location>
</feature>
<dbReference type="PANTHER" id="PTHR48081">
    <property type="entry name" value="AB HYDROLASE SUPERFAMILY PROTEIN C4A8.06C"/>
    <property type="match status" value="1"/>
</dbReference>
<dbReference type="PANTHER" id="PTHR48081:SF6">
    <property type="entry name" value="PEPTIDASE S9 PROLYL OLIGOPEPTIDASE CATALYTIC DOMAIN-CONTAINING PROTEIN"/>
    <property type="match status" value="1"/>
</dbReference>
<proteinExistence type="predicted"/>
<protein>
    <submittedName>
        <fullName evidence="3">Alpha/beta hydrolase</fullName>
    </submittedName>
</protein>
<dbReference type="Proteomes" id="UP000831495">
    <property type="component" value="Chromosome"/>
</dbReference>
<accession>A0ABY4P7Q8</accession>
<sequence>MKIGRIELVKNCPDVTLTGYLLVFSKESVPLDDPIKNSDDSKRPAIIICPGGGFLTISEREAEPVTLFFAEQGYQGFVLRYTTYSTSESQKMNISKGLTVKQNVNFPCQLYELGQAMLLLHSNSERWHIDPQKIGICGFSSGGNIVALYSTRYNEPILTDYFDVSPEQLRPSVTIVGYPLTDYHFLMGKDLENRMKSPQKYAFLKACNIAYLGVEFPSKQLQEDVSPVNHVDKDTPPFFIWTTSTDSMVSLVHSLNMAEALSDSDISMSCIFLEKVTMVLV</sequence>
<dbReference type="Pfam" id="PF20434">
    <property type="entry name" value="BD-FAE"/>
    <property type="match status" value="1"/>
</dbReference>
<dbReference type="Gene3D" id="3.40.50.1820">
    <property type="entry name" value="alpha/beta hydrolase"/>
    <property type="match status" value="1"/>
</dbReference>
<reference evidence="3" key="1">
    <citation type="journal article" date="2022" name="Int. J. Syst. Evol. Microbiol.">
        <title>Apilactobacillus apisilvae sp. nov., Nicolia spurrieriana gen. nov. sp. nov., Bombilactobacillus folatiphilus sp. nov. and Bombilactobacillus thymidiniphilus sp. nov., four new lactic acid bacterial isolates from stingless bees Tetragonula carbonaria and Austroplebeia australis.</title>
        <authorList>
            <person name="Oliphant S.A."/>
            <person name="Watson-Haigh N.S."/>
            <person name="Sumby K.M."/>
            <person name="Gardner J."/>
            <person name="Groom S."/>
            <person name="Jiranek V."/>
        </authorList>
    </citation>
    <scope>NUCLEOTIDE SEQUENCE</scope>
    <source>
        <strain evidence="3">SG4_D2</strain>
    </source>
</reference>
<evidence type="ECO:0000256" key="1">
    <source>
        <dbReference type="ARBA" id="ARBA00022801"/>
    </source>
</evidence>
<dbReference type="GO" id="GO:0016787">
    <property type="term" value="F:hydrolase activity"/>
    <property type="evidence" value="ECO:0007669"/>
    <property type="project" value="UniProtKB-KW"/>
</dbReference>
<dbReference type="InterPro" id="IPR050300">
    <property type="entry name" value="GDXG_lipolytic_enzyme"/>
</dbReference>
<evidence type="ECO:0000313" key="4">
    <source>
        <dbReference type="Proteomes" id="UP000831495"/>
    </source>
</evidence>
<evidence type="ECO:0000313" key="3">
    <source>
        <dbReference type="EMBL" id="UQS81644.1"/>
    </source>
</evidence>
<dbReference type="EMBL" id="CP093366">
    <property type="protein sequence ID" value="UQS81644.1"/>
    <property type="molecule type" value="Genomic_DNA"/>
</dbReference>
<dbReference type="InterPro" id="IPR049492">
    <property type="entry name" value="BD-FAE-like_dom"/>
</dbReference>
<gene>
    <name evidence="3" type="ORF">MOO45_05350</name>
</gene>
<dbReference type="InterPro" id="IPR029058">
    <property type="entry name" value="AB_hydrolase_fold"/>
</dbReference>
<dbReference type="RefSeq" id="WP_249513914.1">
    <property type="nucleotide sequence ID" value="NZ_CP093366.1"/>
</dbReference>